<reference evidence="2 3" key="1">
    <citation type="submission" date="2021-04" db="EMBL/GenBank/DDBJ databases">
        <authorList>
            <person name="De Guttry C."/>
            <person name="Zahm M."/>
            <person name="Klopp C."/>
            <person name="Cabau C."/>
            <person name="Louis A."/>
            <person name="Berthelot C."/>
            <person name="Parey E."/>
            <person name="Roest Crollius H."/>
            <person name="Montfort J."/>
            <person name="Robinson-Rechavi M."/>
            <person name="Bucao C."/>
            <person name="Bouchez O."/>
            <person name="Gislard M."/>
            <person name="Lluch J."/>
            <person name="Milhes M."/>
            <person name="Lampietro C."/>
            <person name="Lopez Roques C."/>
            <person name="Donnadieu C."/>
            <person name="Braasch I."/>
            <person name="Desvignes T."/>
            <person name="Postlethwait J."/>
            <person name="Bobe J."/>
            <person name="Wedekind C."/>
            <person name="Guiguen Y."/>
        </authorList>
    </citation>
    <scope>NUCLEOTIDE SEQUENCE [LARGE SCALE GENOMIC DNA]</scope>
    <source>
        <strain evidence="2">Cs_M1</strain>
        <tissue evidence="2">Blood</tissue>
    </source>
</reference>
<organism evidence="2 3">
    <name type="scientific">Coregonus suidteri</name>
    <dbReference type="NCBI Taxonomy" id="861788"/>
    <lineage>
        <taxon>Eukaryota</taxon>
        <taxon>Metazoa</taxon>
        <taxon>Chordata</taxon>
        <taxon>Craniata</taxon>
        <taxon>Vertebrata</taxon>
        <taxon>Euteleostomi</taxon>
        <taxon>Actinopterygii</taxon>
        <taxon>Neopterygii</taxon>
        <taxon>Teleostei</taxon>
        <taxon>Protacanthopterygii</taxon>
        <taxon>Salmoniformes</taxon>
        <taxon>Salmonidae</taxon>
        <taxon>Coregoninae</taxon>
        <taxon>Coregonus</taxon>
    </lineage>
</organism>
<name>A0AAN8Q8T5_9TELE</name>
<dbReference type="EMBL" id="JAGTTL010000033">
    <property type="protein sequence ID" value="KAK6295684.1"/>
    <property type="molecule type" value="Genomic_DNA"/>
</dbReference>
<keyword evidence="1" id="KW-1133">Transmembrane helix</keyword>
<protein>
    <submittedName>
        <fullName evidence="2">Uncharacterized protein</fullName>
    </submittedName>
</protein>
<keyword evidence="1" id="KW-0812">Transmembrane</keyword>
<accession>A0AAN8Q8T5</accession>
<keyword evidence="3" id="KW-1185">Reference proteome</keyword>
<comment type="caution">
    <text evidence="2">The sequence shown here is derived from an EMBL/GenBank/DDBJ whole genome shotgun (WGS) entry which is preliminary data.</text>
</comment>
<dbReference type="Gene3D" id="1.10.287.70">
    <property type="match status" value="1"/>
</dbReference>
<dbReference type="Proteomes" id="UP001356427">
    <property type="component" value="Unassembled WGS sequence"/>
</dbReference>
<gene>
    <name evidence="2" type="ORF">J4Q44_G00333970</name>
</gene>
<sequence>MCAQVPCAKANTAGERRHTTLRMKSAAMDTSFGMTAPSTTEDKVLLVIYGLLGCSATTLFFNRFLERVITMLGFLMRWCHRRRTHNITQGPWRAGAASSPCTSASWPSVRWVSGDLVSSQEESYGGAPCGAYQVANCLVMLLGVCCTYSLFNAFSVNIKQGLNWILSQLIHLRSCLCHGRPLRCPLLPMFLPNPMPQEHGLEHHQSQRNGATRIQASRRGCHTCRTTMTGTTAPD</sequence>
<evidence type="ECO:0000256" key="1">
    <source>
        <dbReference type="SAM" id="Phobius"/>
    </source>
</evidence>
<evidence type="ECO:0000313" key="2">
    <source>
        <dbReference type="EMBL" id="KAK6295684.1"/>
    </source>
</evidence>
<feature type="transmembrane region" description="Helical" evidence="1">
    <location>
        <begin position="44"/>
        <end position="65"/>
    </location>
</feature>
<dbReference type="SUPFAM" id="SSF81324">
    <property type="entry name" value="Voltage-gated potassium channels"/>
    <property type="match status" value="1"/>
</dbReference>
<dbReference type="AlphaFoldDB" id="A0AAN8Q8T5"/>
<evidence type="ECO:0000313" key="3">
    <source>
        <dbReference type="Proteomes" id="UP001356427"/>
    </source>
</evidence>
<keyword evidence="1" id="KW-0472">Membrane</keyword>
<proteinExistence type="predicted"/>